<name>A0A485L7U1_9STRA</name>
<gene>
    <name evidence="2" type="primary">Aste57867_16797</name>
    <name evidence="1" type="ORF">As57867_016740</name>
    <name evidence="2" type="ORF">ASTE57867_16797</name>
</gene>
<protein>
    <submittedName>
        <fullName evidence="2">Aste57867_16797 protein</fullName>
    </submittedName>
</protein>
<reference evidence="1" key="2">
    <citation type="submission" date="2019-06" db="EMBL/GenBank/DDBJ databases">
        <title>Genomics analysis of Aphanomyces spp. identifies a new class of oomycete effector associated with host adaptation.</title>
        <authorList>
            <person name="Gaulin E."/>
        </authorList>
    </citation>
    <scope>NUCLEOTIDE SEQUENCE</scope>
    <source>
        <strain evidence="1">CBS 578.67</strain>
    </source>
</reference>
<dbReference type="Gene3D" id="2.130.10.10">
    <property type="entry name" value="YVTN repeat-like/Quinoprotein amine dehydrogenase"/>
    <property type="match status" value="1"/>
</dbReference>
<dbReference type="OrthoDB" id="78391at2759"/>
<sequence length="486" mass="52949">MEVRKVALPAALIPYSSWNSSLSKRDSSSFTITCENGSILAAQMKSNQQVCVTKHLMLGSIGLGRFCHAWSHDGSLVVAHNDMLYVYDGEFERRGELQLPYFAKHVAIHTPTVIVSTSNGAFIYVVDPKTWHITFKHHAFSQVSIGTAAFSPCGTWFGLAATDGRLSIWDTRSIEIVKAITLPSPRPTSLDFWDTYCVCVCKDAQLAILAHTAAAGWTVTHESTLKPDAASGYLSSSLVSYWHNVPFVSIVHSSHRMDVLHVETGRVVHRFTFPTHLFFMGLVALDRAMLLHDMQGNLYTVSWAFAARVAAFAASTPKEVLVWDGPHGQIVLLRQALRLERTASSAPENVPMPFAPPDLASTVAEDESKSGPSSFAAFWLPNDVLCVVLGAAVYRYSGGNWDVCVVPHAILQTALVPETAMLVTLGPAATTVVDVNALTLGETTDLPLLSPDVASSAGHLQYDEASHRVVLCHRDAPDIVVWRGDE</sequence>
<evidence type="ECO:0000313" key="1">
    <source>
        <dbReference type="EMBL" id="KAF0692071.1"/>
    </source>
</evidence>
<dbReference type="InterPro" id="IPR015943">
    <property type="entry name" value="WD40/YVTN_repeat-like_dom_sf"/>
</dbReference>
<proteinExistence type="predicted"/>
<evidence type="ECO:0000313" key="2">
    <source>
        <dbReference type="EMBL" id="VFT93562.1"/>
    </source>
</evidence>
<dbReference type="Proteomes" id="UP000332933">
    <property type="component" value="Unassembled WGS sequence"/>
</dbReference>
<dbReference type="SUPFAM" id="SSF69322">
    <property type="entry name" value="Tricorn protease domain 2"/>
    <property type="match status" value="1"/>
</dbReference>
<evidence type="ECO:0000313" key="3">
    <source>
        <dbReference type="Proteomes" id="UP000332933"/>
    </source>
</evidence>
<dbReference type="EMBL" id="CAADRA010006008">
    <property type="protein sequence ID" value="VFT93562.1"/>
    <property type="molecule type" value="Genomic_DNA"/>
</dbReference>
<accession>A0A485L7U1</accession>
<keyword evidence="3" id="KW-1185">Reference proteome</keyword>
<organism evidence="2 3">
    <name type="scientific">Aphanomyces stellatus</name>
    <dbReference type="NCBI Taxonomy" id="120398"/>
    <lineage>
        <taxon>Eukaryota</taxon>
        <taxon>Sar</taxon>
        <taxon>Stramenopiles</taxon>
        <taxon>Oomycota</taxon>
        <taxon>Saprolegniomycetes</taxon>
        <taxon>Saprolegniales</taxon>
        <taxon>Verrucalvaceae</taxon>
        <taxon>Aphanomyces</taxon>
    </lineage>
</organism>
<dbReference type="EMBL" id="VJMH01005987">
    <property type="protein sequence ID" value="KAF0692071.1"/>
    <property type="molecule type" value="Genomic_DNA"/>
</dbReference>
<dbReference type="AlphaFoldDB" id="A0A485L7U1"/>
<reference evidence="2 3" key="1">
    <citation type="submission" date="2019-03" db="EMBL/GenBank/DDBJ databases">
        <authorList>
            <person name="Gaulin E."/>
            <person name="Dumas B."/>
        </authorList>
    </citation>
    <scope>NUCLEOTIDE SEQUENCE [LARGE SCALE GENOMIC DNA]</scope>
    <source>
        <strain evidence="2">CBS 568.67</strain>
    </source>
</reference>